<dbReference type="Proteomes" id="UP001059041">
    <property type="component" value="Unassembled WGS sequence"/>
</dbReference>
<keyword evidence="1" id="KW-0175">Coiled coil</keyword>
<reference evidence="2" key="1">
    <citation type="submission" date="2021-02" db="EMBL/GenBank/DDBJ databases">
        <title>Comparative genomics reveals that relaxation of natural selection precedes convergent phenotypic evolution of cavefish.</title>
        <authorList>
            <person name="Peng Z."/>
        </authorList>
    </citation>
    <scope>NUCLEOTIDE SEQUENCE</scope>
    <source>
        <tissue evidence="2">Muscle</tissue>
    </source>
</reference>
<dbReference type="PANTHER" id="PTHR31025:SF19">
    <property type="entry name" value="SI:CH73-42K18.1-RELATED"/>
    <property type="match status" value="1"/>
</dbReference>
<dbReference type="EMBL" id="JAFHDT010000044">
    <property type="protein sequence ID" value="KAI7790665.1"/>
    <property type="molecule type" value="Genomic_DNA"/>
</dbReference>
<dbReference type="PANTHER" id="PTHR31025">
    <property type="entry name" value="SI:CH211-196P9.1-RELATED"/>
    <property type="match status" value="1"/>
</dbReference>
<accession>A0A9W7W932</accession>
<feature type="coiled-coil region" evidence="1">
    <location>
        <begin position="275"/>
        <end position="302"/>
    </location>
</feature>
<keyword evidence="3" id="KW-1185">Reference proteome</keyword>
<gene>
    <name evidence="2" type="ORF">IRJ41_017989</name>
</gene>
<protein>
    <submittedName>
        <fullName evidence="2">Uncharacterized protein</fullName>
    </submittedName>
</protein>
<evidence type="ECO:0000313" key="2">
    <source>
        <dbReference type="EMBL" id="KAI7790665.1"/>
    </source>
</evidence>
<name>A0A9W7W932_TRIRA</name>
<evidence type="ECO:0000313" key="3">
    <source>
        <dbReference type="Proteomes" id="UP001059041"/>
    </source>
</evidence>
<comment type="caution">
    <text evidence="2">The sequence shown here is derived from an EMBL/GenBank/DDBJ whole genome shotgun (WGS) entry which is preliminary data.</text>
</comment>
<sequence>MPDCAKVFIQGQTTSNTVYTTSRVTVDGTDYAPGMFVSAGACGRLLQFWRIDEIFLVNNIVSLLCSSFESWYVEHVRCYELSPMPGRLSVFQISDLNDTITLAAYSIDGRLMLSLRRYILLRVASRQFPVPAFSYEVEHILREGNSAFEKTGKVLQLTRDQKHDILDKVSAAIYNFKAYPSDKELSKAAEALVTKHPCLRELGSDTGWYGWKTSIKFKMGNYRNKLRRAGCMEVAVNAGKRSKTSPDNEPSHSNIKRARRAKVNYLPDLPQGHDASTLEQQRVEITEEVQKAEKNLVVVDKKMQMTFALRRNEIITSPSPVKEILGRWPALRLESQVCAEFQRITNQNLANTFYAELDHHSLRLMSLYRQRVAKTGKTADALAEFLRVHDLKVLSPIVV</sequence>
<organism evidence="2 3">
    <name type="scientific">Triplophysa rosa</name>
    <name type="common">Cave loach</name>
    <dbReference type="NCBI Taxonomy" id="992332"/>
    <lineage>
        <taxon>Eukaryota</taxon>
        <taxon>Metazoa</taxon>
        <taxon>Chordata</taxon>
        <taxon>Craniata</taxon>
        <taxon>Vertebrata</taxon>
        <taxon>Euteleostomi</taxon>
        <taxon>Actinopterygii</taxon>
        <taxon>Neopterygii</taxon>
        <taxon>Teleostei</taxon>
        <taxon>Ostariophysi</taxon>
        <taxon>Cypriniformes</taxon>
        <taxon>Nemacheilidae</taxon>
        <taxon>Triplophysa</taxon>
    </lineage>
</organism>
<dbReference type="AlphaFoldDB" id="A0A9W7W932"/>
<proteinExistence type="predicted"/>
<evidence type="ECO:0000256" key="1">
    <source>
        <dbReference type="SAM" id="Coils"/>
    </source>
</evidence>